<accession>A0AA96WLY4</accession>
<dbReference type="RefSeq" id="WP_036011316.1">
    <property type="nucleotide sequence ID" value="NZ_CP053587.1"/>
</dbReference>
<sequence length="68" mass="7497">MNDLSGLVVYTLLSQLLLAGLIGSLFQIRNAMENADVADFSFWTLVASIISIIPFTLHRTLYGAVLMH</sequence>
<protein>
    <submittedName>
        <fullName evidence="2">Uncharacterized protein</fullName>
    </submittedName>
</protein>
<dbReference type="AlphaFoldDB" id="A0AA96WLY4"/>
<feature type="transmembrane region" description="Helical" evidence="1">
    <location>
        <begin position="7"/>
        <end position="28"/>
    </location>
</feature>
<feature type="transmembrane region" description="Helical" evidence="1">
    <location>
        <begin position="40"/>
        <end position="57"/>
    </location>
</feature>
<proteinExistence type="predicted"/>
<keyword evidence="1" id="KW-1133">Transmembrane helix</keyword>
<gene>
    <name evidence="2" type="ORF">HJG54_32265</name>
</gene>
<evidence type="ECO:0000313" key="2">
    <source>
        <dbReference type="EMBL" id="WNZ27549.1"/>
    </source>
</evidence>
<name>A0AA96WLY4_9CYAN</name>
<reference evidence="2" key="1">
    <citation type="submission" date="2020-05" db="EMBL/GenBank/DDBJ databases">
        <authorList>
            <person name="Zhu T."/>
            <person name="Keshari N."/>
            <person name="Lu X."/>
        </authorList>
    </citation>
    <scope>NUCLEOTIDE SEQUENCE</scope>
    <source>
        <strain evidence="2">NK1-12</strain>
    </source>
</reference>
<dbReference type="EMBL" id="CP053587">
    <property type="protein sequence ID" value="WNZ27549.1"/>
    <property type="molecule type" value="Genomic_DNA"/>
</dbReference>
<organism evidence="2">
    <name type="scientific">Leptolyngbya sp. NK1-12</name>
    <dbReference type="NCBI Taxonomy" id="2547451"/>
    <lineage>
        <taxon>Bacteria</taxon>
        <taxon>Bacillati</taxon>
        <taxon>Cyanobacteriota</taxon>
        <taxon>Cyanophyceae</taxon>
        <taxon>Leptolyngbyales</taxon>
        <taxon>Leptolyngbyaceae</taxon>
        <taxon>Leptolyngbya group</taxon>
        <taxon>Leptolyngbya</taxon>
    </lineage>
</organism>
<evidence type="ECO:0000256" key="1">
    <source>
        <dbReference type="SAM" id="Phobius"/>
    </source>
</evidence>
<keyword evidence="1" id="KW-0812">Transmembrane</keyword>
<keyword evidence="1" id="KW-0472">Membrane</keyword>